<reference evidence="4" key="1">
    <citation type="journal article" date="2023" name="Plant J.">
        <title>The genome of the king protea, Protea cynaroides.</title>
        <authorList>
            <person name="Chang J."/>
            <person name="Duong T.A."/>
            <person name="Schoeman C."/>
            <person name="Ma X."/>
            <person name="Roodt D."/>
            <person name="Barker N."/>
            <person name="Li Z."/>
            <person name="Van de Peer Y."/>
            <person name="Mizrachi E."/>
        </authorList>
    </citation>
    <scope>NUCLEOTIDE SEQUENCE</scope>
    <source>
        <tissue evidence="4">Young leaves</tissue>
    </source>
</reference>
<evidence type="ECO:0000313" key="4">
    <source>
        <dbReference type="EMBL" id="KAJ4958709.1"/>
    </source>
</evidence>
<protein>
    <recommendedName>
        <fullName evidence="3">U-box domain-containing protein</fullName>
    </recommendedName>
</protein>
<dbReference type="InterPro" id="IPR016024">
    <property type="entry name" value="ARM-type_fold"/>
</dbReference>
<feature type="region of interest" description="Disordered" evidence="2">
    <location>
        <begin position="52"/>
        <end position="95"/>
    </location>
</feature>
<feature type="domain" description="U-box" evidence="3">
    <location>
        <begin position="116"/>
        <end position="378"/>
    </location>
</feature>
<evidence type="ECO:0000256" key="1">
    <source>
        <dbReference type="PROSITE-ProRule" id="PRU00259"/>
    </source>
</evidence>
<comment type="caution">
    <text evidence="4">The sequence shown here is derived from an EMBL/GenBank/DDBJ whole genome shotgun (WGS) entry which is preliminary data.</text>
</comment>
<evidence type="ECO:0000259" key="3">
    <source>
        <dbReference type="Pfam" id="PF25598"/>
    </source>
</evidence>
<dbReference type="Gene3D" id="1.25.10.10">
    <property type="entry name" value="Leucine-rich Repeat Variant"/>
    <property type="match status" value="2"/>
</dbReference>
<feature type="compositionally biased region" description="Low complexity" evidence="2">
    <location>
        <begin position="82"/>
        <end position="91"/>
    </location>
</feature>
<dbReference type="SMART" id="SM00185">
    <property type="entry name" value="ARM"/>
    <property type="match status" value="4"/>
</dbReference>
<dbReference type="EMBL" id="JAMYWD010000010">
    <property type="protein sequence ID" value="KAJ4958709.1"/>
    <property type="molecule type" value="Genomic_DNA"/>
</dbReference>
<dbReference type="InterPro" id="IPR000225">
    <property type="entry name" value="Armadillo"/>
</dbReference>
<dbReference type="PANTHER" id="PTHR46700:SF1">
    <property type="entry name" value="ARM REPEAT SUPERFAMILY PROTEIN"/>
    <property type="match status" value="1"/>
</dbReference>
<accession>A0A9Q0H3U7</accession>
<dbReference type="PROSITE" id="PS50176">
    <property type="entry name" value="ARM_REPEAT"/>
    <property type="match status" value="1"/>
</dbReference>
<gene>
    <name evidence="4" type="ORF">NE237_025820</name>
</gene>
<evidence type="ECO:0000313" key="5">
    <source>
        <dbReference type="Proteomes" id="UP001141806"/>
    </source>
</evidence>
<dbReference type="AlphaFoldDB" id="A0A9Q0H3U7"/>
<sequence>MAKVHRNDIGSLVFDRSGRGNFRLWPAFSGAAFRRKLLDTIGCGVSRHRFDEDAGSIGSPVQKQQKKRSDSKSNGGSERLSELLNLSEPLETGADETEVEMKRKVEVFEELQGVVKRLQFEEGLLQKESAVDVRRLAKEDSEARSTLAMLGAIPPLVGMLVSNDQDFQIASLYALLNLGIGNDTNKAAIVKAGAVHKMLKLIECPDESPNSSVSEAIVANFLGLSALDSNKQIIGSSGAIPFLVKTLQNGHRRSSAQACQDSLRALYNLSISNLNISHILETDLVPYLLSMIGDMELSERILSILSNIVSAPEGRKAVSTSPEAFPILIDVLSWTDSPGCQEKASYILMVMAHRAYGDRQVMIEAGIVSVLLELTLLGSTLAQKRASRILECLRVDKGKQVSGGYGGVRIAAVSAPICGSSSSPGPNRELKEGLTEEEEEMMSEEKKAVRQLHYFQELTILRSWVIKRDSYPSEGKRE</sequence>
<proteinExistence type="predicted"/>
<keyword evidence="5" id="KW-1185">Reference proteome</keyword>
<dbReference type="Proteomes" id="UP001141806">
    <property type="component" value="Unassembled WGS sequence"/>
</dbReference>
<organism evidence="4 5">
    <name type="scientific">Protea cynaroides</name>
    <dbReference type="NCBI Taxonomy" id="273540"/>
    <lineage>
        <taxon>Eukaryota</taxon>
        <taxon>Viridiplantae</taxon>
        <taxon>Streptophyta</taxon>
        <taxon>Embryophyta</taxon>
        <taxon>Tracheophyta</taxon>
        <taxon>Spermatophyta</taxon>
        <taxon>Magnoliopsida</taxon>
        <taxon>Proteales</taxon>
        <taxon>Proteaceae</taxon>
        <taxon>Protea</taxon>
    </lineage>
</organism>
<name>A0A9Q0H3U7_9MAGN</name>
<evidence type="ECO:0000256" key="2">
    <source>
        <dbReference type="SAM" id="MobiDB-lite"/>
    </source>
</evidence>
<dbReference type="Pfam" id="PF25598">
    <property type="entry name" value="ARM_PUB"/>
    <property type="match status" value="1"/>
</dbReference>
<dbReference type="InterPro" id="IPR011989">
    <property type="entry name" value="ARM-like"/>
</dbReference>
<dbReference type="PANTHER" id="PTHR46700">
    <property type="entry name" value="ARM REPEAT SUPERFAMILY PROTEIN"/>
    <property type="match status" value="1"/>
</dbReference>
<dbReference type="OrthoDB" id="7537227at2759"/>
<feature type="repeat" description="ARM" evidence="1">
    <location>
        <begin position="151"/>
        <end position="193"/>
    </location>
</feature>
<dbReference type="SUPFAM" id="SSF48371">
    <property type="entry name" value="ARM repeat"/>
    <property type="match status" value="1"/>
</dbReference>
<dbReference type="InterPro" id="IPR058678">
    <property type="entry name" value="ARM_PUB"/>
</dbReference>